<evidence type="ECO:0000259" key="1">
    <source>
        <dbReference type="PROSITE" id="PS50801"/>
    </source>
</evidence>
<dbReference type="InterPro" id="IPR002645">
    <property type="entry name" value="STAS_dom"/>
</dbReference>
<evidence type="ECO:0000313" key="3">
    <source>
        <dbReference type="Proteomes" id="UP001344658"/>
    </source>
</evidence>
<sequence>MTTYPPAAPSAEVTAGGGERLHVRVRGDVDYDTADGFLQGVLHHLAEHPGTRHLHLDCRELGVCDSTGLSCLLMLHRHTQAAGILLHLDNRQPPLDRLLTVTDTLVHLTGPPGPPA</sequence>
<gene>
    <name evidence="2" type="ORF">V2S66_00385</name>
</gene>
<dbReference type="SUPFAM" id="SSF52091">
    <property type="entry name" value="SpoIIaa-like"/>
    <property type="match status" value="1"/>
</dbReference>
<dbReference type="InterPro" id="IPR036513">
    <property type="entry name" value="STAS_dom_sf"/>
</dbReference>
<dbReference type="RefSeq" id="WP_330792121.1">
    <property type="nucleotide sequence ID" value="NZ_JAZEWV010000001.1"/>
</dbReference>
<reference evidence="2 3" key="1">
    <citation type="submission" date="2023-12" db="EMBL/GenBank/DDBJ databases">
        <title>Streptomyces sp. V4-01.</title>
        <authorList>
            <person name="Somphong A."/>
            <person name="Phongsopitanun W."/>
        </authorList>
    </citation>
    <scope>NUCLEOTIDE SEQUENCE [LARGE SCALE GENOMIC DNA]</scope>
    <source>
        <strain evidence="2 3">V4-01</strain>
    </source>
</reference>
<evidence type="ECO:0000313" key="2">
    <source>
        <dbReference type="EMBL" id="MEE4540424.1"/>
    </source>
</evidence>
<name>A0ABU7P4Z8_9ACTN</name>
<comment type="caution">
    <text evidence="2">The sequence shown here is derived from an EMBL/GenBank/DDBJ whole genome shotgun (WGS) entry which is preliminary data.</text>
</comment>
<dbReference type="EMBL" id="JAZEWV010000001">
    <property type="protein sequence ID" value="MEE4540424.1"/>
    <property type="molecule type" value="Genomic_DNA"/>
</dbReference>
<dbReference type="Pfam" id="PF13466">
    <property type="entry name" value="STAS_2"/>
    <property type="match status" value="1"/>
</dbReference>
<protein>
    <submittedName>
        <fullName evidence="2">STAS domain-containing protein</fullName>
    </submittedName>
</protein>
<dbReference type="PROSITE" id="PS50801">
    <property type="entry name" value="STAS"/>
    <property type="match status" value="1"/>
</dbReference>
<organism evidence="2 3">
    <name type="scientific">Actinacidiphila polyblastidii</name>
    <dbReference type="NCBI Taxonomy" id="3110430"/>
    <lineage>
        <taxon>Bacteria</taxon>
        <taxon>Bacillati</taxon>
        <taxon>Actinomycetota</taxon>
        <taxon>Actinomycetes</taxon>
        <taxon>Kitasatosporales</taxon>
        <taxon>Streptomycetaceae</taxon>
        <taxon>Actinacidiphila</taxon>
    </lineage>
</organism>
<feature type="domain" description="STAS" evidence="1">
    <location>
        <begin position="23"/>
        <end position="116"/>
    </location>
</feature>
<proteinExistence type="predicted"/>
<dbReference type="CDD" id="cd07043">
    <property type="entry name" value="STAS_anti-anti-sigma_factors"/>
    <property type="match status" value="1"/>
</dbReference>
<accession>A0ABU7P4Z8</accession>
<dbReference type="InterPro" id="IPR058548">
    <property type="entry name" value="MlaB-like_STAS"/>
</dbReference>
<keyword evidence="3" id="KW-1185">Reference proteome</keyword>
<dbReference type="Gene3D" id="3.30.750.24">
    <property type="entry name" value="STAS domain"/>
    <property type="match status" value="1"/>
</dbReference>
<dbReference type="Proteomes" id="UP001344658">
    <property type="component" value="Unassembled WGS sequence"/>
</dbReference>